<sequence length="295" mass="29470">MTKTGSQDTEGQAEKAAHAKKDLGLSPVQVIAGGGAAAVASVIGGHIGLAGTVVGAFLLSVVSGIALPLIRASLEKSHEQIKRVVPRRTTETARTTLPHMAADTTSIVRATSHKVSATHVPLEQPWESMADARQRPREATTGRKIRMAIGGTAAIFIIGLGSILGIQAATGVSLSHGTSVLQSGIAQVVAPASHRKDTPRTDLKPKGPAVEPSTVPTDPATDPALAPAEQPAVAPTPTSDPSPSADPTTPTGTDTPAPSSTPDPATGLSNGNSGAGTSGSQAQPSPAPSAAAPAQ</sequence>
<feature type="compositionally biased region" description="Low complexity" evidence="1">
    <location>
        <begin position="278"/>
        <end position="295"/>
    </location>
</feature>
<feature type="compositionally biased region" description="Low complexity" evidence="1">
    <location>
        <begin position="216"/>
        <end position="272"/>
    </location>
</feature>
<dbReference type="Proteomes" id="UP000247832">
    <property type="component" value="Unassembled WGS sequence"/>
</dbReference>
<evidence type="ECO:0000256" key="2">
    <source>
        <dbReference type="SAM" id="Phobius"/>
    </source>
</evidence>
<evidence type="ECO:0000313" key="4">
    <source>
        <dbReference type="Proteomes" id="UP000247832"/>
    </source>
</evidence>
<feature type="transmembrane region" description="Helical" evidence="2">
    <location>
        <begin position="145"/>
        <end position="166"/>
    </location>
</feature>
<protein>
    <submittedName>
        <fullName evidence="3">Uncharacterized protein</fullName>
    </submittedName>
</protein>
<dbReference type="RefSeq" id="WP_110503092.1">
    <property type="nucleotide sequence ID" value="NZ_QJVD01000049.1"/>
</dbReference>
<accession>A0A2V5KZY6</accession>
<gene>
    <name evidence="3" type="ORF">CVV68_21820</name>
</gene>
<feature type="transmembrane region" description="Helical" evidence="2">
    <location>
        <begin position="23"/>
        <end position="43"/>
    </location>
</feature>
<dbReference type="AlphaFoldDB" id="A0A2V5KZY6"/>
<evidence type="ECO:0000256" key="1">
    <source>
        <dbReference type="SAM" id="MobiDB-lite"/>
    </source>
</evidence>
<evidence type="ECO:0000313" key="3">
    <source>
        <dbReference type="EMBL" id="PYI64491.1"/>
    </source>
</evidence>
<organism evidence="3 4">
    <name type="scientific">Arthrobacter livingstonensis</name>
    <dbReference type="NCBI Taxonomy" id="670078"/>
    <lineage>
        <taxon>Bacteria</taxon>
        <taxon>Bacillati</taxon>
        <taxon>Actinomycetota</taxon>
        <taxon>Actinomycetes</taxon>
        <taxon>Micrococcales</taxon>
        <taxon>Micrococcaceae</taxon>
        <taxon>Arthrobacter</taxon>
    </lineage>
</organism>
<dbReference type="OrthoDB" id="9843539at2"/>
<feature type="compositionally biased region" description="Basic and acidic residues" evidence="1">
    <location>
        <begin position="194"/>
        <end position="205"/>
    </location>
</feature>
<reference evidence="3 4" key="1">
    <citation type="submission" date="2018-05" db="EMBL/GenBank/DDBJ databases">
        <title>Genetic diversity of glacier-inhabiting Cryobacterium bacteria in China and description of Cryobacterium mengkeensis sp. nov. and Arthrobacter glacialis sp. nov.</title>
        <authorList>
            <person name="Liu Q."/>
            <person name="Xin Y.-H."/>
        </authorList>
    </citation>
    <scope>NUCLEOTIDE SEQUENCE [LARGE SCALE GENOMIC DNA]</scope>
    <source>
        <strain evidence="3 4">LI2</strain>
    </source>
</reference>
<keyword evidence="4" id="KW-1185">Reference proteome</keyword>
<comment type="caution">
    <text evidence="3">The sequence shown here is derived from an EMBL/GenBank/DDBJ whole genome shotgun (WGS) entry which is preliminary data.</text>
</comment>
<feature type="transmembrane region" description="Helical" evidence="2">
    <location>
        <begin position="49"/>
        <end position="70"/>
    </location>
</feature>
<proteinExistence type="predicted"/>
<keyword evidence="2" id="KW-1133">Transmembrane helix</keyword>
<dbReference type="EMBL" id="QJVD01000049">
    <property type="protein sequence ID" value="PYI64491.1"/>
    <property type="molecule type" value="Genomic_DNA"/>
</dbReference>
<feature type="region of interest" description="Disordered" evidence="1">
    <location>
        <begin position="189"/>
        <end position="295"/>
    </location>
</feature>
<keyword evidence="2" id="KW-0472">Membrane</keyword>
<keyword evidence="2" id="KW-0812">Transmembrane</keyword>
<name>A0A2V5KZY6_9MICC</name>